<protein>
    <submittedName>
        <fullName evidence="1">Uncharacterized protein</fullName>
    </submittedName>
</protein>
<comment type="caution">
    <text evidence="1">The sequence shown here is derived from an EMBL/GenBank/DDBJ whole genome shotgun (WGS) entry which is preliminary data.</text>
</comment>
<keyword evidence="2" id="KW-1185">Reference proteome</keyword>
<gene>
    <name evidence="1" type="ORF">SNEC2469_LOCUS23426</name>
</gene>
<accession>A0A812YTX9</accession>
<name>A0A812YTX9_9DINO</name>
<dbReference type="Proteomes" id="UP000601435">
    <property type="component" value="Unassembled WGS sequence"/>
</dbReference>
<reference evidence="1" key="1">
    <citation type="submission" date="2021-02" db="EMBL/GenBank/DDBJ databases">
        <authorList>
            <person name="Dougan E. K."/>
            <person name="Rhodes N."/>
            <person name="Thang M."/>
            <person name="Chan C."/>
        </authorList>
    </citation>
    <scope>NUCLEOTIDE SEQUENCE</scope>
</reference>
<sequence>MYDEATYHAEHFHVPEGIAQPESMEAWIQQRREILRDWGRKRERKMHRRPWFIMDQMISGSGLYPLRLLDTSWFTPKELTMISRLEHLLQDTGHAHTLAYDMLTPLIYDIEVAIVLDNSGSMNMDMFGQMPPAACWLQFRHTYPTPSLSISAGAWRLAVRALQFALRLRAGTLAAQAWHRTAPFVEAVGPSQMSSIAL</sequence>
<organism evidence="1 2">
    <name type="scientific">Symbiodinium necroappetens</name>
    <dbReference type="NCBI Taxonomy" id="1628268"/>
    <lineage>
        <taxon>Eukaryota</taxon>
        <taxon>Sar</taxon>
        <taxon>Alveolata</taxon>
        <taxon>Dinophyceae</taxon>
        <taxon>Suessiales</taxon>
        <taxon>Symbiodiniaceae</taxon>
        <taxon>Symbiodinium</taxon>
    </lineage>
</organism>
<proteinExistence type="predicted"/>
<dbReference type="AlphaFoldDB" id="A0A812YTX9"/>
<evidence type="ECO:0000313" key="2">
    <source>
        <dbReference type="Proteomes" id="UP000601435"/>
    </source>
</evidence>
<dbReference type="EMBL" id="CAJNJA010043675">
    <property type="protein sequence ID" value="CAE7795819.1"/>
    <property type="molecule type" value="Genomic_DNA"/>
</dbReference>
<evidence type="ECO:0000313" key="1">
    <source>
        <dbReference type="EMBL" id="CAE7795819.1"/>
    </source>
</evidence>